<dbReference type="InterPro" id="IPR036962">
    <property type="entry name" value="Glyco_hydro_3_N_sf"/>
</dbReference>
<protein>
    <recommendedName>
        <fullName evidence="3">beta-N-acetylhexosaminidase</fullName>
        <ecNumber evidence="3">3.2.1.52</ecNumber>
    </recommendedName>
</protein>
<keyword evidence="5" id="KW-0326">Glycosidase</keyword>
<dbReference type="GO" id="GO:0005975">
    <property type="term" value="P:carbohydrate metabolic process"/>
    <property type="evidence" value="ECO:0007669"/>
    <property type="project" value="InterPro"/>
</dbReference>
<name>M2TMR2_9SPHN</name>
<dbReference type="NCBIfam" id="NF003740">
    <property type="entry name" value="PRK05337.1"/>
    <property type="match status" value="1"/>
</dbReference>
<evidence type="ECO:0000256" key="3">
    <source>
        <dbReference type="ARBA" id="ARBA00012663"/>
    </source>
</evidence>
<dbReference type="PANTHER" id="PTHR30480:SF13">
    <property type="entry name" value="BETA-HEXOSAMINIDASE"/>
    <property type="match status" value="1"/>
</dbReference>
<evidence type="ECO:0000313" key="7">
    <source>
        <dbReference type="EMBL" id="EMD83016.1"/>
    </source>
</evidence>
<dbReference type="SUPFAM" id="SSF51445">
    <property type="entry name" value="(Trans)glycosidases"/>
    <property type="match status" value="1"/>
</dbReference>
<dbReference type="PANTHER" id="PTHR30480">
    <property type="entry name" value="BETA-HEXOSAMINIDASE-RELATED"/>
    <property type="match status" value="1"/>
</dbReference>
<evidence type="ECO:0000259" key="6">
    <source>
        <dbReference type="Pfam" id="PF00933"/>
    </source>
</evidence>
<sequence>MNNASFCDVGKGAQRPLGPLMLPLFLGFEGPQLTADERALFREADPAGFILFARNVDTLPQLRALTDDLRMLSGRETLPILVDQEGGRVQRLGPPHWPAHPPGAPFAALYGASPLAGIEAARLHGIAIGMELAEAGISVDCLPLLDVPVAGAHDIIGDRALGTDPNGVAALGDAVLRGLRQAGICGIVKHIPGHGRAAADSHESLPVVDASRADLEQDFAPFRALASAPMAMTAHVRYDAVDPARCASTSPVVVQDVIRRDIGFGGLLMCDDLHMSALEGSLADRLEGALMAGCDIALHCTGRFDENRALCAVAPAITSEAEDRLAAAMAWPDSPSRPEADAAARRDDLLGTVSAVS</sequence>
<accession>M2TMR2</accession>
<evidence type="ECO:0000256" key="1">
    <source>
        <dbReference type="ARBA" id="ARBA00001231"/>
    </source>
</evidence>
<dbReference type="AlphaFoldDB" id="M2TMR2"/>
<dbReference type="GO" id="GO:0009254">
    <property type="term" value="P:peptidoglycan turnover"/>
    <property type="evidence" value="ECO:0007669"/>
    <property type="project" value="TreeGrafter"/>
</dbReference>
<dbReference type="InterPro" id="IPR050226">
    <property type="entry name" value="NagZ_Beta-hexosaminidase"/>
</dbReference>
<gene>
    <name evidence="7" type="ORF">C725_1614</name>
</gene>
<keyword evidence="4" id="KW-0378">Hydrolase</keyword>
<dbReference type="InterPro" id="IPR017853">
    <property type="entry name" value="GH"/>
</dbReference>
<evidence type="ECO:0000256" key="5">
    <source>
        <dbReference type="ARBA" id="ARBA00023295"/>
    </source>
</evidence>
<feature type="domain" description="Glycoside hydrolase family 3 N-terminal" evidence="6">
    <location>
        <begin position="34"/>
        <end position="314"/>
    </location>
</feature>
<organism evidence="7 8">
    <name type="scientific">Pacificimonas flava</name>
    <dbReference type="NCBI Taxonomy" id="1234595"/>
    <lineage>
        <taxon>Bacteria</taxon>
        <taxon>Pseudomonadati</taxon>
        <taxon>Pseudomonadota</taxon>
        <taxon>Alphaproteobacteria</taxon>
        <taxon>Sphingomonadales</taxon>
        <taxon>Sphingosinicellaceae</taxon>
        <taxon>Pacificimonas</taxon>
    </lineage>
</organism>
<keyword evidence="8" id="KW-1185">Reference proteome</keyword>
<dbReference type="EC" id="3.2.1.52" evidence="3"/>
<dbReference type="Gene3D" id="3.20.20.300">
    <property type="entry name" value="Glycoside hydrolase, family 3, N-terminal domain"/>
    <property type="match status" value="1"/>
</dbReference>
<dbReference type="Pfam" id="PF00933">
    <property type="entry name" value="Glyco_hydro_3"/>
    <property type="match status" value="1"/>
</dbReference>
<comment type="caution">
    <text evidence="7">The sequence shown here is derived from an EMBL/GenBank/DDBJ whole genome shotgun (WGS) entry which is preliminary data.</text>
</comment>
<dbReference type="GO" id="GO:0004563">
    <property type="term" value="F:beta-N-acetylhexosaminidase activity"/>
    <property type="evidence" value="ECO:0007669"/>
    <property type="project" value="UniProtKB-EC"/>
</dbReference>
<dbReference type="Proteomes" id="UP000011717">
    <property type="component" value="Unassembled WGS sequence"/>
</dbReference>
<dbReference type="EMBL" id="AMRV01000004">
    <property type="protein sequence ID" value="EMD83016.1"/>
    <property type="molecule type" value="Genomic_DNA"/>
</dbReference>
<reference evidence="7 8" key="1">
    <citation type="journal article" date="2013" name="Genome Announc.">
        <title>Draft Genome Sequence of Strain JLT2015T, Belonging to the Family Sphingomonadaceae of the Alphaproteobacteria.</title>
        <authorList>
            <person name="Tang K."/>
            <person name="Liu K."/>
            <person name="Li S."/>
            <person name="Jiao N."/>
        </authorList>
    </citation>
    <scope>NUCLEOTIDE SEQUENCE [LARGE SCALE GENOMIC DNA]</scope>
    <source>
        <strain evidence="7 8">JLT2015</strain>
    </source>
</reference>
<evidence type="ECO:0000313" key="8">
    <source>
        <dbReference type="Proteomes" id="UP000011717"/>
    </source>
</evidence>
<dbReference type="PATRIC" id="fig|1234595.3.peg.1615"/>
<proteinExistence type="inferred from homology"/>
<dbReference type="InterPro" id="IPR001764">
    <property type="entry name" value="Glyco_hydro_3_N"/>
</dbReference>
<evidence type="ECO:0000256" key="2">
    <source>
        <dbReference type="ARBA" id="ARBA00005336"/>
    </source>
</evidence>
<comment type="similarity">
    <text evidence="2">Belongs to the glycosyl hydrolase 3 family.</text>
</comment>
<evidence type="ECO:0000256" key="4">
    <source>
        <dbReference type="ARBA" id="ARBA00022801"/>
    </source>
</evidence>
<comment type="catalytic activity">
    <reaction evidence="1">
        <text>Hydrolysis of terminal non-reducing N-acetyl-D-hexosamine residues in N-acetyl-beta-D-hexosaminides.</text>
        <dbReference type="EC" id="3.2.1.52"/>
    </reaction>
</comment>